<gene>
    <name evidence="1" type="ORF">T4B_5414</name>
</gene>
<sequence>MPQEGILSKFSENHRLRNIGSAHNFKTNAPY</sequence>
<organism evidence="1 2">
    <name type="scientific">Trichinella pseudospiralis</name>
    <name type="common">Parasitic roundworm</name>
    <dbReference type="NCBI Taxonomy" id="6337"/>
    <lineage>
        <taxon>Eukaryota</taxon>
        <taxon>Metazoa</taxon>
        <taxon>Ecdysozoa</taxon>
        <taxon>Nematoda</taxon>
        <taxon>Enoplea</taxon>
        <taxon>Dorylaimia</taxon>
        <taxon>Trichinellida</taxon>
        <taxon>Trichinellidae</taxon>
        <taxon>Trichinella</taxon>
    </lineage>
</organism>
<evidence type="ECO:0000313" key="1">
    <source>
        <dbReference type="EMBL" id="KRY94324.1"/>
    </source>
</evidence>
<feature type="non-terminal residue" evidence="1">
    <location>
        <position position="31"/>
    </location>
</feature>
<evidence type="ECO:0000313" key="2">
    <source>
        <dbReference type="Proteomes" id="UP000054805"/>
    </source>
</evidence>
<name>A0A0V1G7N8_TRIPS</name>
<dbReference type="Proteomes" id="UP000054805">
    <property type="component" value="Unassembled WGS sequence"/>
</dbReference>
<reference evidence="1 2" key="1">
    <citation type="submission" date="2015-01" db="EMBL/GenBank/DDBJ databases">
        <title>Evolution of Trichinella species and genotypes.</title>
        <authorList>
            <person name="Korhonen P.K."/>
            <person name="Edoardo P."/>
            <person name="Giuseppe L.R."/>
            <person name="Gasser R.B."/>
        </authorList>
    </citation>
    <scope>NUCLEOTIDE SEQUENCE [LARGE SCALE GENOMIC DNA]</scope>
    <source>
        <strain evidence="1">ISS588</strain>
    </source>
</reference>
<proteinExistence type="predicted"/>
<protein>
    <submittedName>
        <fullName evidence="1">Uncharacterized protein</fullName>
    </submittedName>
</protein>
<dbReference type="AlphaFoldDB" id="A0A0V1G7N8"/>
<comment type="caution">
    <text evidence="1">The sequence shown here is derived from an EMBL/GenBank/DDBJ whole genome shotgun (WGS) entry which is preliminary data.</text>
</comment>
<keyword evidence="2" id="KW-1185">Reference proteome</keyword>
<dbReference type="EMBL" id="JYDS01005579">
    <property type="protein sequence ID" value="KRY94324.1"/>
    <property type="molecule type" value="Genomic_DNA"/>
</dbReference>
<accession>A0A0V1G7N8</accession>